<evidence type="ECO:0000256" key="1">
    <source>
        <dbReference type="SAM" id="MobiDB-lite"/>
    </source>
</evidence>
<evidence type="ECO:0008006" key="5">
    <source>
        <dbReference type="Google" id="ProtNLM"/>
    </source>
</evidence>
<keyword evidence="4" id="KW-1185">Reference proteome</keyword>
<evidence type="ECO:0000256" key="2">
    <source>
        <dbReference type="SAM" id="Phobius"/>
    </source>
</evidence>
<gene>
    <name evidence="3" type="ORF">HDK90DRAFT_339900</name>
</gene>
<reference evidence="3 4" key="1">
    <citation type="submission" date="2024-04" db="EMBL/GenBank/DDBJ databases">
        <title>Phyllosticta paracitricarpa is synonymous to the EU quarantine fungus P. citricarpa based on phylogenomic analyses.</title>
        <authorList>
            <consortium name="Lawrence Berkeley National Laboratory"/>
            <person name="Van Ingen-Buijs V.A."/>
            <person name="Van Westerhoven A.C."/>
            <person name="Haridas S."/>
            <person name="Skiadas P."/>
            <person name="Martin F."/>
            <person name="Groenewald J.Z."/>
            <person name="Crous P.W."/>
            <person name="Seidl M.F."/>
        </authorList>
    </citation>
    <scope>NUCLEOTIDE SEQUENCE [LARGE SCALE GENOMIC DNA]</scope>
    <source>
        <strain evidence="3 4">CBS 123374</strain>
    </source>
</reference>
<keyword evidence="2" id="KW-0812">Transmembrane</keyword>
<keyword evidence="2" id="KW-0472">Membrane</keyword>
<evidence type="ECO:0000313" key="3">
    <source>
        <dbReference type="EMBL" id="KAK8228891.1"/>
    </source>
</evidence>
<feature type="transmembrane region" description="Helical" evidence="2">
    <location>
        <begin position="14"/>
        <end position="41"/>
    </location>
</feature>
<dbReference type="EMBL" id="JBBWRZ010000009">
    <property type="protein sequence ID" value="KAK8228891.1"/>
    <property type="molecule type" value="Genomic_DNA"/>
</dbReference>
<accession>A0ABR1YFR3</accession>
<protein>
    <recommendedName>
        <fullName evidence="5">Secreted protein</fullName>
    </recommendedName>
</protein>
<proteinExistence type="predicted"/>
<sequence>MHTTRAGSLLCPTLFFFAAFEPLILFIVSFFSFSLVICTLAHMRWSRAQREDISCRTSGKTRGVWDVWWRGVRFILLVNLPSTQGKDVTRGGRRRTYIGTDRYDTQRQAGGLVFRLATNRQSGRASASIHRLRLLRTSATLERVDGGWPAGGAQNGSGVANLLLSCFCCFCCVERKMEPSESQPGARRSSSRQPSRQRTDGRTVNRKREKNRNFFRLVNSFNCRRAQCTK</sequence>
<keyword evidence="2" id="KW-1133">Transmembrane helix</keyword>
<dbReference type="Proteomes" id="UP001492380">
    <property type="component" value="Unassembled WGS sequence"/>
</dbReference>
<feature type="compositionally biased region" description="Low complexity" evidence="1">
    <location>
        <begin position="182"/>
        <end position="196"/>
    </location>
</feature>
<feature type="region of interest" description="Disordered" evidence="1">
    <location>
        <begin position="180"/>
        <end position="209"/>
    </location>
</feature>
<comment type="caution">
    <text evidence="3">The sequence shown here is derived from an EMBL/GenBank/DDBJ whole genome shotgun (WGS) entry which is preliminary data.</text>
</comment>
<evidence type="ECO:0000313" key="4">
    <source>
        <dbReference type="Proteomes" id="UP001492380"/>
    </source>
</evidence>
<organism evidence="3 4">
    <name type="scientific">Phyllosticta capitalensis</name>
    <dbReference type="NCBI Taxonomy" id="121624"/>
    <lineage>
        <taxon>Eukaryota</taxon>
        <taxon>Fungi</taxon>
        <taxon>Dikarya</taxon>
        <taxon>Ascomycota</taxon>
        <taxon>Pezizomycotina</taxon>
        <taxon>Dothideomycetes</taxon>
        <taxon>Dothideomycetes incertae sedis</taxon>
        <taxon>Botryosphaeriales</taxon>
        <taxon>Phyllostictaceae</taxon>
        <taxon>Phyllosticta</taxon>
    </lineage>
</organism>
<name>A0ABR1YFR3_9PEZI</name>